<dbReference type="EnsemblPlants" id="KRH04753">
    <property type="protein sequence ID" value="KRH04753"/>
    <property type="gene ID" value="GLYMA_17G184600"/>
</dbReference>
<reference evidence="1 2" key="1">
    <citation type="journal article" date="2010" name="Nature">
        <title>Genome sequence of the palaeopolyploid soybean.</title>
        <authorList>
            <person name="Schmutz J."/>
            <person name="Cannon S.B."/>
            <person name="Schlueter J."/>
            <person name="Ma J."/>
            <person name="Mitros T."/>
            <person name="Nelson W."/>
            <person name="Hyten D.L."/>
            <person name="Song Q."/>
            <person name="Thelen J.J."/>
            <person name="Cheng J."/>
            <person name="Xu D."/>
            <person name="Hellsten U."/>
            <person name="May G.D."/>
            <person name="Yu Y."/>
            <person name="Sakurai T."/>
            <person name="Umezawa T."/>
            <person name="Bhattacharyya M.K."/>
            <person name="Sandhu D."/>
            <person name="Valliyodan B."/>
            <person name="Lindquist E."/>
            <person name="Peto M."/>
            <person name="Grant D."/>
            <person name="Shu S."/>
            <person name="Goodstein D."/>
            <person name="Barry K."/>
            <person name="Futrell-Griggs M."/>
            <person name="Abernathy B."/>
            <person name="Du J."/>
            <person name="Tian Z."/>
            <person name="Zhu L."/>
            <person name="Gill N."/>
            <person name="Joshi T."/>
            <person name="Libault M."/>
            <person name="Sethuraman A."/>
            <person name="Zhang X.-C."/>
            <person name="Shinozaki K."/>
            <person name="Nguyen H.T."/>
            <person name="Wing R.A."/>
            <person name="Cregan P."/>
            <person name="Specht J."/>
            <person name="Grimwood J."/>
            <person name="Rokhsar D."/>
            <person name="Stacey G."/>
            <person name="Shoemaker R.C."/>
            <person name="Jackson S.A."/>
        </authorList>
    </citation>
    <scope>NUCLEOTIDE SEQUENCE [LARGE SCALE GENOMIC DNA]</scope>
    <source>
        <strain evidence="2">cv. Williams 82</strain>
        <tissue evidence="1">Callus</tissue>
    </source>
</reference>
<dbReference type="SUPFAM" id="SSF52058">
    <property type="entry name" value="L domain-like"/>
    <property type="match status" value="1"/>
</dbReference>
<sequence>MASLQELILEDNQLEGPLPLSLGKMSNLLRL</sequence>
<dbReference type="Proteomes" id="UP000008827">
    <property type="component" value="Chromosome 17"/>
</dbReference>
<dbReference type="EMBL" id="CM000850">
    <property type="protein sequence ID" value="KRH04753.1"/>
    <property type="molecule type" value="Genomic_DNA"/>
</dbReference>
<protein>
    <recommendedName>
        <fullName evidence="4">LRR-kinase protein</fullName>
    </recommendedName>
</protein>
<dbReference type="Gramene" id="KRH04753">
    <property type="protein sequence ID" value="KRH04753"/>
    <property type="gene ID" value="GLYMA_17G184600"/>
</dbReference>
<proteinExistence type="predicted"/>
<dbReference type="InterPro" id="IPR032675">
    <property type="entry name" value="LRR_dom_sf"/>
</dbReference>
<organism evidence="1">
    <name type="scientific">Glycine max</name>
    <name type="common">Soybean</name>
    <name type="synonym">Glycine hispida</name>
    <dbReference type="NCBI Taxonomy" id="3847"/>
    <lineage>
        <taxon>Eukaryota</taxon>
        <taxon>Viridiplantae</taxon>
        <taxon>Streptophyta</taxon>
        <taxon>Embryophyta</taxon>
        <taxon>Tracheophyta</taxon>
        <taxon>Spermatophyta</taxon>
        <taxon>Magnoliopsida</taxon>
        <taxon>eudicotyledons</taxon>
        <taxon>Gunneridae</taxon>
        <taxon>Pentapetalae</taxon>
        <taxon>rosids</taxon>
        <taxon>fabids</taxon>
        <taxon>Fabales</taxon>
        <taxon>Fabaceae</taxon>
        <taxon>Papilionoideae</taxon>
        <taxon>50 kb inversion clade</taxon>
        <taxon>NPAAA clade</taxon>
        <taxon>indigoferoid/millettioid clade</taxon>
        <taxon>Phaseoleae</taxon>
        <taxon>Glycine</taxon>
        <taxon>Glycine subgen. Soja</taxon>
    </lineage>
</organism>
<evidence type="ECO:0008006" key="4">
    <source>
        <dbReference type="Google" id="ProtNLM"/>
    </source>
</evidence>
<evidence type="ECO:0000313" key="2">
    <source>
        <dbReference type="EnsemblPlants" id="KRH04753"/>
    </source>
</evidence>
<evidence type="ECO:0000313" key="3">
    <source>
        <dbReference type="Proteomes" id="UP000008827"/>
    </source>
</evidence>
<name>A0A0R0FF49_SOYBN</name>
<dbReference type="PaxDb" id="3847-GLYMA15G33750.1"/>
<accession>A0A0R0FF49</accession>
<dbReference type="AlphaFoldDB" id="A0A0R0FF49"/>
<keyword evidence="3" id="KW-1185">Reference proteome</keyword>
<evidence type="ECO:0000313" key="1">
    <source>
        <dbReference type="EMBL" id="KRH04753.1"/>
    </source>
</evidence>
<reference evidence="1" key="3">
    <citation type="submission" date="2018-07" db="EMBL/GenBank/DDBJ databases">
        <title>WGS assembly of Glycine max.</title>
        <authorList>
            <person name="Schmutz J."/>
            <person name="Cannon S."/>
            <person name="Schlueter J."/>
            <person name="Ma J."/>
            <person name="Mitros T."/>
            <person name="Nelson W."/>
            <person name="Hyten D."/>
            <person name="Song Q."/>
            <person name="Thelen J."/>
            <person name="Cheng J."/>
            <person name="Xu D."/>
            <person name="Hellsten U."/>
            <person name="May G."/>
            <person name="Yu Y."/>
            <person name="Sakurai T."/>
            <person name="Umezawa T."/>
            <person name="Bhattacharyya M."/>
            <person name="Sandhu D."/>
            <person name="Valliyodan B."/>
            <person name="Lindquist E."/>
            <person name="Peto M."/>
            <person name="Grant D."/>
            <person name="Shu S."/>
            <person name="Goodstein D."/>
            <person name="Barry K."/>
            <person name="Futrell-Griggs M."/>
            <person name="Abernathy B."/>
            <person name="Du J."/>
            <person name="Tian Z."/>
            <person name="Zhu L."/>
            <person name="Gill N."/>
            <person name="Joshi T."/>
            <person name="Libault M."/>
            <person name="Sethuraman A."/>
            <person name="Zhang X."/>
            <person name="Shinozaki K."/>
            <person name="Nguyen H."/>
            <person name="Wing R."/>
            <person name="Cregan P."/>
            <person name="Specht J."/>
            <person name="Grimwood J."/>
            <person name="Rokhsar D."/>
            <person name="Stacey G."/>
            <person name="Shoemaker R."/>
            <person name="Jackson S."/>
        </authorList>
    </citation>
    <scope>NUCLEOTIDE SEQUENCE</scope>
    <source>
        <tissue evidence="1">Callus</tissue>
    </source>
</reference>
<dbReference type="SMR" id="A0A0R0FF49"/>
<reference evidence="2" key="2">
    <citation type="submission" date="2018-02" db="UniProtKB">
        <authorList>
            <consortium name="EnsemblPlants"/>
        </authorList>
    </citation>
    <scope>IDENTIFICATION</scope>
    <source>
        <strain evidence="2">Williams 82</strain>
    </source>
</reference>
<dbReference type="InParanoid" id="A0A0R0FF49"/>
<dbReference type="Gene3D" id="3.80.10.10">
    <property type="entry name" value="Ribonuclease Inhibitor"/>
    <property type="match status" value="1"/>
</dbReference>
<gene>
    <name evidence="1" type="ORF">GLYMA_17G184600</name>
</gene>